<comment type="caution">
    <text evidence="1">The sequence shown here is derived from an EMBL/GenBank/DDBJ whole genome shotgun (WGS) entry which is preliminary data.</text>
</comment>
<protein>
    <recommendedName>
        <fullName evidence="2">PAC domain-containing protein</fullName>
    </recommendedName>
</protein>
<evidence type="ECO:0008006" key="2">
    <source>
        <dbReference type="Google" id="ProtNLM"/>
    </source>
</evidence>
<gene>
    <name evidence="1" type="ORF">S01H1_11989</name>
</gene>
<dbReference type="InterPro" id="IPR035965">
    <property type="entry name" value="PAS-like_dom_sf"/>
</dbReference>
<dbReference type="AlphaFoldDB" id="X0SR96"/>
<dbReference type="Gene3D" id="3.30.450.20">
    <property type="entry name" value="PAS domain"/>
    <property type="match status" value="1"/>
</dbReference>
<feature type="non-terminal residue" evidence="1">
    <location>
        <position position="1"/>
    </location>
</feature>
<dbReference type="Pfam" id="PF13596">
    <property type="entry name" value="PAS_10"/>
    <property type="match status" value="1"/>
</dbReference>
<accession>X0SR96</accession>
<evidence type="ECO:0000313" key="1">
    <source>
        <dbReference type="EMBL" id="GAF83589.1"/>
    </source>
</evidence>
<dbReference type="EMBL" id="BARS01006132">
    <property type="protein sequence ID" value="GAF83589.1"/>
    <property type="molecule type" value="Genomic_DNA"/>
</dbReference>
<name>X0SR96_9ZZZZ</name>
<dbReference type="SUPFAM" id="SSF55785">
    <property type="entry name" value="PYP-like sensor domain (PAS domain)"/>
    <property type="match status" value="1"/>
</dbReference>
<reference evidence="1" key="1">
    <citation type="journal article" date="2014" name="Front. Microbiol.">
        <title>High frequency of phylogenetically diverse reductive dehalogenase-homologous genes in deep subseafloor sedimentary metagenomes.</title>
        <authorList>
            <person name="Kawai M."/>
            <person name="Futagami T."/>
            <person name="Toyoda A."/>
            <person name="Takaki Y."/>
            <person name="Nishi S."/>
            <person name="Hori S."/>
            <person name="Arai W."/>
            <person name="Tsubouchi T."/>
            <person name="Morono Y."/>
            <person name="Uchiyama I."/>
            <person name="Ito T."/>
            <person name="Fujiyama A."/>
            <person name="Inagaki F."/>
            <person name="Takami H."/>
        </authorList>
    </citation>
    <scope>NUCLEOTIDE SEQUENCE</scope>
    <source>
        <strain evidence="1">Expedition CK06-06</strain>
    </source>
</reference>
<organism evidence="1">
    <name type="scientific">marine sediment metagenome</name>
    <dbReference type="NCBI Taxonomy" id="412755"/>
    <lineage>
        <taxon>unclassified sequences</taxon>
        <taxon>metagenomes</taxon>
        <taxon>ecological metagenomes</taxon>
    </lineage>
</organism>
<proteinExistence type="predicted"/>
<sequence>LILTHLPVDLTLVDENDRVAYYSQGKERIFPRSLGIIGREVQRCHPPDSVHVVNKILDAFRKGERDTAEFWIQLQGKFILIRYLALRSQDGAYKGCLEVSQDVTGIRQLEGERRLLDWA</sequence>